<sequence>DPSDVRHQRNSYGEAMVAHQKRFGKDSEKIKAWTTALSTVADLKGHHIHTGFEIDHVNEIAEKVHAKIPPIALLAENAVELNQYVEETNCHF</sequence>
<feature type="non-terminal residue" evidence="2">
    <location>
        <position position="1"/>
    </location>
</feature>
<dbReference type="AlphaFoldDB" id="A0A392PCP9"/>
<reference evidence="2 3" key="1">
    <citation type="journal article" date="2018" name="Front. Plant Sci.">
        <title>Red Clover (Trifolium pratense) and Zigzag Clover (T. medium) - A Picture of Genomic Similarities and Differences.</title>
        <authorList>
            <person name="Dluhosova J."/>
            <person name="Istvanek J."/>
            <person name="Nedelnik J."/>
            <person name="Repkova J."/>
        </authorList>
    </citation>
    <scope>NUCLEOTIDE SEQUENCE [LARGE SCALE GENOMIC DNA]</scope>
    <source>
        <strain evidence="3">cv. 10/8</strain>
        <tissue evidence="2">Leaf</tissue>
    </source>
</reference>
<dbReference type="Pfam" id="PF01582">
    <property type="entry name" value="TIR"/>
    <property type="match status" value="1"/>
</dbReference>
<dbReference type="Gene3D" id="3.40.50.10140">
    <property type="entry name" value="Toll/interleukin-1 receptor homology (TIR) domain"/>
    <property type="match status" value="1"/>
</dbReference>
<comment type="caution">
    <text evidence="2">The sequence shown here is derived from an EMBL/GenBank/DDBJ whole genome shotgun (WGS) entry which is preliminary data.</text>
</comment>
<evidence type="ECO:0000259" key="1">
    <source>
        <dbReference type="Pfam" id="PF01582"/>
    </source>
</evidence>
<dbReference type="InterPro" id="IPR035897">
    <property type="entry name" value="Toll_tir_struct_dom_sf"/>
</dbReference>
<evidence type="ECO:0000313" key="3">
    <source>
        <dbReference type="Proteomes" id="UP000265520"/>
    </source>
</evidence>
<dbReference type="Proteomes" id="UP000265520">
    <property type="component" value="Unassembled WGS sequence"/>
</dbReference>
<dbReference type="InterPro" id="IPR000157">
    <property type="entry name" value="TIR_dom"/>
</dbReference>
<proteinExistence type="predicted"/>
<dbReference type="EMBL" id="LXQA010072990">
    <property type="protein sequence ID" value="MCI09532.1"/>
    <property type="molecule type" value="Genomic_DNA"/>
</dbReference>
<accession>A0A392PCP9</accession>
<name>A0A392PCP9_9FABA</name>
<protein>
    <submittedName>
        <fullName evidence="2">TMV resistance protein N-like</fullName>
    </submittedName>
</protein>
<feature type="domain" description="TIR" evidence="1">
    <location>
        <begin position="1"/>
        <end position="71"/>
    </location>
</feature>
<dbReference type="GO" id="GO:0007165">
    <property type="term" value="P:signal transduction"/>
    <property type="evidence" value="ECO:0007669"/>
    <property type="project" value="InterPro"/>
</dbReference>
<keyword evidence="3" id="KW-1185">Reference proteome</keyword>
<organism evidence="2 3">
    <name type="scientific">Trifolium medium</name>
    <dbReference type="NCBI Taxonomy" id="97028"/>
    <lineage>
        <taxon>Eukaryota</taxon>
        <taxon>Viridiplantae</taxon>
        <taxon>Streptophyta</taxon>
        <taxon>Embryophyta</taxon>
        <taxon>Tracheophyta</taxon>
        <taxon>Spermatophyta</taxon>
        <taxon>Magnoliopsida</taxon>
        <taxon>eudicotyledons</taxon>
        <taxon>Gunneridae</taxon>
        <taxon>Pentapetalae</taxon>
        <taxon>rosids</taxon>
        <taxon>fabids</taxon>
        <taxon>Fabales</taxon>
        <taxon>Fabaceae</taxon>
        <taxon>Papilionoideae</taxon>
        <taxon>50 kb inversion clade</taxon>
        <taxon>NPAAA clade</taxon>
        <taxon>Hologalegina</taxon>
        <taxon>IRL clade</taxon>
        <taxon>Trifolieae</taxon>
        <taxon>Trifolium</taxon>
    </lineage>
</organism>
<evidence type="ECO:0000313" key="2">
    <source>
        <dbReference type="EMBL" id="MCI09532.1"/>
    </source>
</evidence>